<name>A0ABU2PP27_9ACTN</name>
<dbReference type="InterPro" id="IPR034686">
    <property type="entry name" value="Terpene_cyclase-like_2"/>
</dbReference>
<sequence>MTGTGETATTLPGPDFAAAFPHPFPAGPHSRHTERGLIGWLEEHPLLPSAGARSVLVDITSHGASRTFPTADPDDLVLFAELLLWLTAFDDVHAEVNAVKDAVALVDHTGELMLVLAHGDRRPAGEPFPVALHGLLARFRARASPAAYLRLTASLRDTLLALVWEAHHVAEPGKVALATYLAMRPHTVFVRTIMAAAEIVLGYELTDTERDLAPVRRLETAVANLAGWINDLASYEREAARGPARPLSLPTLLQARHGGTIEESFARASRMCEDEAATARQEITALTFDHPNTLTTHARALEDITRSFIWHTGHARYQGPQRGL</sequence>
<evidence type="ECO:0000313" key="3">
    <source>
        <dbReference type="EMBL" id="MDT0393592.1"/>
    </source>
</evidence>
<reference evidence="5 6" key="1">
    <citation type="submission" date="2023-07" db="EMBL/GenBank/DDBJ databases">
        <title>30 novel species of actinomycetes from the DSMZ collection.</title>
        <authorList>
            <person name="Nouioui I."/>
        </authorList>
    </citation>
    <scope>NUCLEOTIDE SEQUENCE [LARGE SCALE GENOMIC DNA]</scope>
    <source>
        <strain evidence="4 5">DSM 41635</strain>
        <strain evidence="6">DSM 41636</strain>
    </source>
</reference>
<evidence type="ECO:0000313" key="4">
    <source>
        <dbReference type="EMBL" id="MDT0404993.1"/>
    </source>
</evidence>
<dbReference type="EMBL" id="JAVRFB010000021">
    <property type="protein sequence ID" value="MDT0404993.1"/>
    <property type="molecule type" value="Genomic_DNA"/>
</dbReference>
<evidence type="ECO:0000256" key="2">
    <source>
        <dbReference type="SAM" id="MobiDB-lite"/>
    </source>
</evidence>
<evidence type="ECO:0000313" key="5">
    <source>
        <dbReference type="Proteomes" id="UP001180503"/>
    </source>
</evidence>
<dbReference type="SUPFAM" id="SSF48576">
    <property type="entry name" value="Terpenoid synthases"/>
    <property type="match status" value="1"/>
</dbReference>
<comment type="caution">
    <text evidence="3">The sequence shown here is derived from an EMBL/GenBank/DDBJ whole genome shotgun (WGS) entry which is preliminary data.</text>
</comment>
<dbReference type="EMBL" id="JAVRFA010000002">
    <property type="protein sequence ID" value="MDT0393592.1"/>
    <property type="molecule type" value="Genomic_DNA"/>
</dbReference>
<keyword evidence="6" id="KW-1185">Reference proteome</keyword>
<dbReference type="Proteomes" id="UP001180503">
    <property type="component" value="Unassembled WGS sequence"/>
</dbReference>
<dbReference type="Gene3D" id="1.10.600.10">
    <property type="entry name" value="Farnesyl Diphosphate Synthase"/>
    <property type="match status" value="1"/>
</dbReference>
<feature type="compositionally biased region" description="Polar residues" evidence="2">
    <location>
        <begin position="1"/>
        <end position="10"/>
    </location>
</feature>
<feature type="region of interest" description="Disordered" evidence="2">
    <location>
        <begin position="1"/>
        <end position="32"/>
    </location>
</feature>
<dbReference type="SFLD" id="SFLDG01020">
    <property type="entry name" value="Terpene_Cyclase_Like_2"/>
    <property type="match status" value="1"/>
</dbReference>
<accession>A0ABU2PP27</accession>
<feature type="compositionally biased region" description="Low complexity" evidence="2">
    <location>
        <begin position="12"/>
        <end position="21"/>
    </location>
</feature>
<evidence type="ECO:0000313" key="6">
    <source>
        <dbReference type="Proteomes" id="UP001183881"/>
    </source>
</evidence>
<dbReference type="SFLD" id="SFLDS00005">
    <property type="entry name" value="Isoprenoid_Synthase_Type_I"/>
    <property type="match status" value="1"/>
</dbReference>
<protein>
    <submittedName>
        <fullName evidence="3">Terpene synthase family protein</fullName>
    </submittedName>
</protein>
<gene>
    <name evidence="4" type="ORF">RM528_24445</name>
    <name evidence="3" type="ORF">RM705_02545</name>
</gene>
<keyword evidence="1" id="KW-0456">Lyase</keyword>
<organism evidence="3 6">
    <name type="scientific">Streptomyces edwardsiae</name>
    <dbReference type="NCBI Taxonomy" id="3075527"/>
    <lineage>
        <taxon>Bacteria</taxon>
        <taxon>Bacillati</taxon>
        <taxon>Actinomycetota</taxon>
        <taxon>Actinomycetes</taxon>
        <taxon>Kitasatosporales</taxon>
        <taxon>Streptomycetaceae</taxon>
        <taxon>Streptomyces</taxon>
    </lineage>
</organism>
<proteinExistence type="predicted"/>
<reference evidence="3" key="2">
    <citation type="submission" date="2024-05" db="EMBL/GenBank/DDBJ databases">
        <title>30 novel species of actinomycetes from the DSMZ collection.</title>
        <authorList>
            <person name="Nouioui I."/>
        </authorList>
    </citation>
    <scope>NUCLEOTIDE SEQUENCE</scope>
    <source>
        <strain evidence="3">DSM 41636</strain>
    </source>
</reference>
<dbReference type="InterPro" id="IPR008949">
    <property type="entry name" value="Isoprenoid_synthase_dom_sf"/>
</dbReference>
<dbReference type="Pfam" id="PF19086">
    <property type="entry name" value="Terpene_syn_C_2"/>
    <property type="match status" value="1"/>
</dbReference>
<dbReference type="Proteomes" id="UP001183881">
    <property type="component" value="Unassembled WGS sequence"/>
</dbReference>
<dbReference type="RefSeq" id="WP_311641035.1">
    <property type="nucleotide sequence ID" value="NZ_JAVRFA010000002.1"/>
</dbReference>
<evidence type="ECO:0000256" key="1">
    <source>
        <dbReference type="ARBA" id="ARBA00023239"/>
    </source>
</evidence>